<keyword evidence="2" id="KW-0812">Transmembrane</keyword>
<proteinExistence type="predicted"/>
<feature type="coiled-coil region" evidence="1">
    <location>
        <begin position="157"/>
        <end position="184"/>
    </location>
</feature>
<dbReference type="RefSeq" id="WP_326296735.1">
    <property type="nucleotide sequence ID" value="NZ_JAYLLH010000007.1"/>
</dbReference>
<keyword evidence="1" id="KW-0175">Coiled coil</keyword>
<keyword evidence="2" id="KW-0472">Membrane</keyword>
<comment type="caution">
    <text evidence="3">The sequence shown here is derived from an EMBL/GenBank/DDBJ whole genome shotgun (WGS) entry which is preliminary data.</text>
</comment>
<evidence type="ECO:0000313" key="4">
    <source>
        <dbReference type="Proteomes" id="UP001348149"/>
    </source>
</evidence>
<feature type="transmembrane region" description="Helical" evidence="2">
    <location>
        <begin position="40"/>
        <end position="59"/>
    </location>
</feature>
<protein>
    <submittedName>
        <fullName evidence="3">DNA repair protein</fullName>
    </submittedName>
</protein>
<name>A0ABU6HF22_9RHOB</name>
<keyword evidence="4" id="KW-1185">Reference proteome</keyword>
<dbReference type="Proteomes" id="UP001348149">
    <property type="component" value="Unassembled WGS sequence"/>
</dbReference>
<organism evidence="3 4">
    <name type="scientific">Mesobacterium hydrothermale</name>
    <dbReference type="NCBI Taxonomy" id="3111907"/>
    <lineage>
        <taxon>Bacteria</taxon>
        <taxon>Pseudomonadati</taxon>
        <taxon>Pseudomonadota</taxon>
        <taxon>Alphaproteobacteria</taxon>
        <taxon>Rhodobacterales</taxon>
        <taxon>Roseobacteraceae</taxon>
        <taxon>Mesobacterium</taxon>
    </lineage>
</organism>
<evidence type="ECO:0000313" key="3">
    <source>
        <dbReference type="EMBL" id="MEC3861064.1"/>
    </source>
</evidence>
<accession>A0ABU6HF22</accession>
<sequence length="262" mass="29120">MVLIGLMAGISVTYSAACALGQAPWLTLPLTFGTLTLPDAGVWVQLSVTALSVAIAFFLPTNARVLALEDSHRKFHIGMRDVARAYRTAHAEDRKGAFNMKSEFDSVRARMAFLRDHPDLADLEPSILEVASQMSHISRELATVYSDASMARARDFLIQRQQDIEEFNARLEEAKLKANEMRRWVMEVEMAESIAEAQLVRLCEDLTEILPEIALGEPAPDAPPAEPMQEIALALPAEADDWEDATETDDRIVELLSRRVAE</sequence>
<dbReference type="EMBL" id="JAYLLH010000007">
    <property type="protein sequence ID" value="MEC3861064.1"/>
    <property type="molecule type" value="Genomic_DNA"/>
</dbReference>
<keyword evidence="2" id="KW-1133">Transmembrane helix</keyword>
<evidence type="ECO:0000256" key="1">
    <source>
        <dbReference type="SAM" id="Coils"/>
    </source>
</evidence>
<evidence type="ECO:0000256" key="2">
    <source>
        <dbReference type="SAM" id="Phobius"/>
    </source>
</evidence>
<reference evidence="3 4" key="1">
    <citation type="submission" date="2024-01" db="EMBL/GenBank/DDBJ databases">
        <title>Mesobacterium rodlantinim sp. nov., isolated from shallow sea hydrothermal systems off Kueishantao Island.</title>
        <authorList>
            <person name="Su Z."/>
            <person name="Tang K."/>
        </authorList>
    </citation>
    <scope>NUCLEOTIDE SEQUENCE [LARGE SCALE GENOMIC DNA]</scope>
    <source>
        <strain evidence="3 4">TK19101</strain>
    </source>
</reference>
<gene>
    <name evidence="3" type="ORF">VK792_07180</name>
</gene>